<gene>
    <name evidence="1" type="ORF">H4K34_14205</name>
</gene>
<organism evidence="1 2">
    <name type="scientific">Croceimicrobium hydrocarbonivorans</name>
    <dbReference type="NCBI Taxonomy" id="2761580"/>
    <lineage>
        <taxon>Bacteria</taxon>
        <taxon>Pseudomonadati</taxon>
        <taxon>Bacteroidota</taxon>
        <taxon>Flavobacteriia</taxon>
        <taxon>Flavobacteriales</taxon>
        <taxon>Owenweeksiaceae</taxon>
        <taxon>Croceimicrobium</taxon>
    </lineage>
</organism>
<evidence type="ECO:0000313" key="2">
    <source>
        <dbReference type="Proteomes" id="UP000516305"/>
    </source>
</evidence>
<dbReference type="AlphaFoldDB" id="A0A7H0VCS4"/>
<dbReference type="InterPro" id="IPR007922">
    <property type="entry name" value="DciA-like"/>
</dbReference>
<protein>
    <submittedName>
        <fullName evidence="1">DUF721 domain-containing protein</fullName>
    </submittedName>
</protein>
<dbReference type="Proteomes" id="UP000516305">
    <property type="component" value="Chromosome"/>
</dbReference>
<dbReference type="RefSeq" id="WP_210758054.1">
    <property type="nucleotide sequence ID" value="NZ_CP060139.1"/>
</dbReference>
<proteinExistence type="predicted"/>
<reference evidence="1 2" key="1">
    <citation type="submission" date="2020-08" db="EMBL/GenBank/DDBJ databases">
        <title>Croceimicrobium hydrocarbonivorans gen. nov., sp. nov., a novel marine bacterium isolated from a bacterial consortium that degrades polyethylene terephthalate.</title>
        <authorList>
            <person name="Liu R."/>
        </authorList>
    </citation>
    <scope>NUCLEOTIDE SEQUENCE [LARGE SCALE GENOMIC DNA]</scope>
    <source>
        <strain evidence="1 2">A20-9</strain>
    </source>
</reference>
<dbReference type="EMBL" id="CP060139">
    <property type="protein sequence ID" value="QNR23522.1"/>
    <property type="molecule type" value="Genomic_DNA"/>
</dbReference>
<name>A0A7H0VCS4_9FLAO</name>
<dbReference type="KEGG" id="chyd:H4K34_14205"/>
<keyword evidence="2" id="KW-1185">Reference proteome</keyword>
<sequence length="98" mass="11408">MDRNNTFKLGDAIGAFLKGHQLEERFFEAILKADWRDLMGDKVADKTNDISLEKGCLILYMSSAPLRQQLRLKQSRMIDYLNQKIGRGREPIRKVLIR</sequence>
<dbReference type="PANTHER" id="PTHR36456:SF1">
    <property type="entry name" value="UPF0232 PROTEIN SCO3875"/>
    <property type="match status" value="1"/>
</dbReference>
<accession>A0A7H0VCS4</accession>
<dbReference type="Pfam" id="PF05258">
    <property type="entry name" value="DciA"/>
    <property type="match status" value="1"/>
</dbReference>
<evidence type="ECO:0000313" key="1">
    <source>
        <dbReference type="EMBL" id="QNR23522.1"/>
    </source>
</evidence>
<dbReference type="PANTHER" id="PTHR36456">
    <property type="entry name" value="UPF0232 PROTEIN SCO3875"/>
    <property type="match status" value="1"/>
</dbReference>